<dbReference type="eggNOG" id="COG1390">
    <property type="taxonomic scope" value="Bacteria"/>
</dbReference>
<keyword evidence="1" id="KW-0378">Hydrolase</keyword>
<dbReference type="RefSeq" id="WP_018374573.1">
    <property type="nucleotide sequence ID" value="NZ_LT906439.1"/>
</dbReference>
<dbReference type="AlphaFoldDB" id="A0A239SPU2"/>
<dbReference type="KEGG" id="smen:SAMEA4412692_0587"/>
<dbReference type="STRING" id="1123308.GCA_000380085_02029"/>
<gene>
    <name evidence="1" type="ORF">SAMEA4412692_00587</name>
</gene>
<dbReference type="EMBL" id="LT906439">
    <property type="protein sequence ID" value="SNU87282.1"/>
    <property type="molecule type" value="Genomic_DNA"/>
</dbReference>
<dbReference type="SUPFAM" id="SSF160527">
    <property type="entry name" value="V-type ATPase subunit E-like"/>
    <property type="match status" value="1"/>
</dbReference>
<protein>
    <submittedName>
        <fullName evidence="1">V-type sodium ATP synthase, chain E</fullName>
        <ecNumber evidence="1">3.6.3.14</ecNumber>
    </submittedName>
</protein>
<organism evidence="1 2">
    <name type="scientific">Streptococcus merionis</name>
    <dbReference type="NCBI Taxonomy" id="400065"/>
    <lineage>
        <taxon>Bacteria</taxon>
        <taxon>Bacillati</taxon>
        <taxon>Bacillota</taxon>
        <taxon>Bacilli</taxon>
        <taxon>Lactobacillales</taxon>
        <taxon>Streptococcaceae</taxon>
        <taxon>Streptococcus</taxon>
    </lineage>
</organism>
<reference evidence="1 2" key="1">
    <citation type="submission" date="2017-06" db="EMBL/GenBank/DDBJ databases">
        <authorList>
            <consortium name="Pathogen Informatics"/>
        </authorList>
    </citation>
    <scope>NUCLEOTIDE SEQUENCE [LARGE SCALE GENOMIC DNA]</scope>
    <source>
        <strain evidence="1 2">NCTC13788</strain>
    </source>
</reference>
<dbReference type="GO" id="GO:0016787">
    <property type="term" value="F:hydrolase activity"/>
    <property type="evidence" value="ECO:0007669"/>
    <property type="project" value="UniProtKB-KW"/>
</dbReference>
<dbReference type="OrthoDB" id="2139645at2"/>
<proteinExistence type="predicted"/>
<dbReference type="Proteomes" id="UP000215185">
    <property type="component" value="Chromosome 1"/>
</dbReference>
<evidence type="ECO:0000313" key="1">
    <source>
        <dbReference type="EMBL" id="SNU87282.1"/>
    </source>
</evidence>
<keyword evidence="2" id="KW-1185">Reference proteome</keyword>
<dbReference type="EC" id="3.6.3.14" evidence="1"/>
<evidence type="ECO:0000313" key="2">
    <source>
        <dbReference type="Proteomes" id="UP000215185"/>
    </source>
</evidence>
<name>A0A239SPU2_9STRE</name>
<sequence>MSDMTGLKASVLAQSHEKGRLNLTAAKEKIQADFEKKKEQLILEKEAVRRNRLGEINRRKQRDTQQLENQARQSSLVTKQEVLKELFAAAQDRMANWSEAEQVAFFKSIMTHYQNPVTIQVGQKTADRFSEATWQELSQAFPNVTFADERVAGEAGFLISDGKVDDNYLYSTLVQEIWESESYRLASEIFQAE</sequence>
<accession>A0A239SPU2</accession>